<dbReference type="EMBL" id="FJOG01000033">
    <property type="protein sequence ID" value="CZR65812.1"/>
    <property type="molecule type" value="Genomic_DNA"/>
</dbReference>
<proteinExistence type="predicted"/>
<evidence type="ECO:0000313" key="3">
    <source>
        <dbReference type="Proteomes" id="UP000184330"/>
    </source>
</evidence>
<accession>A0A1L7XL99</accession>
<dbReference type="AlphaFoldDB" id="A0A1L7XL99"/>
<evidence type="ECO:0000313" key="2">
    <source>
        <dbReference type="EMBL" id="CZR65812.1"/>
    </source>
</evidence>
<protein>
    <submittedName>
        <fullName evidence="2">Uncharacterized protein</fullName>
    </submittedName>
</protein>
<evidence type="ECO:0000256" key="1">
    <source>
        <dbReference type="SAM" id="Phobius"/>
    </source>
</evidence>
<keyword evidence="1" id="KW-0472">Membrane</keyword>
<keyword evidence="1" id="KW-1133">Transmembrane helix</keyword>
<gene>
    <name evidence="2" type="ORF">PAC_15712</name>
</gene>
<sequence length="117" mass="12671">MDIYSQISELTYLEAASEGFLTSYNILQGCDTGLCDWSSANVSSLGDEESADVFITSKGGHQLLDPIIILSTESRNDAVFFVVKRGHLVFLIFGIAAAAAIGIVIDIDFFSILFPSR</sequence>
<organism evidence="2 3">
    <name type="scientific">Phialocephala subalpina</name>
    <dbReference type="NCBI Taxonomy" id="576137"/>
    <lineage>
        <taxon>Eukaryota</taxon>
        <taxon>Fungi</taxon>
        <taxon>Dikarya</taxon>
        <taxon>Ascomycota</taxon>
        <taxon>Pezizomycotina</taxon>
        <taxon>Leotiomycetes</taxon>
        <taxon>Helotiales</taxon>
        <taxon>Mollisiaceae</taxon>
        <taxon>Phialocephala</taxon>
        <taxon>Phialocephala fortinii species complex</taxon>
    </lineage>
</organism>
<dbReference type="Proteomes" id="UP000184330">
    <property type="component" value="Unassembled WGS sequence"/>
</dbReference>
<keyword evidence="3" id="KW-1185">Reference proteome</keyword>
<reference evidence="2 3" key="1">
    <citation type="submission" date="2016-03" db="EMBL/GenBank/DDBJ databases">
        <authorList>
            <person name="Ploux O."/>
        </authorList>
    </citation>
    <scope>NUCLEOTIDE SEQUENCE [LARGE SCALE GENOMIC DNA]</scope>
    <source>
        <strain evidence="2 3">UAMH 11012</strain>
    </source>
</reference>
<name>A0A1L7XL99_9HELO</name>
<keyword evidence="1" id="KW-0812">Transmembrane</keyword>
<feature type="transmembrane region" description="Helical" evidence="1">
    <location>
        <begin position="88"/>
        <end position="114"/>
    </location>
</feature>